<keyword evidence="1" id="KW-0812">Transmembrane</keyword>
<reference evidence="2" key="1">
    <citation type="journal article" date="2021" name="Mol. Plant Microbe Interact.">
        <title>Complete Genome Sequence of the Plant-Pathogenic Fungus Colletotrichum lupini.</title>
        <authorList>
            <person name="Baroncelli R."/>
            <person name="Pensec F."/>
            <person name="Da Lio D."/>
            <person name="Boufleur T."/>
            <person name="Vicente I."/>
            <person name="Sarrocco S."/>
            <person name="Picot A."/>
            <person name="Baraldi E."/>
            <person name="Sukno S."/>
            <person name="Thon M."/>
            <person name="Le Floch G."/>
        </authorList>
    </citation>
    <scope>NUCLEOTIDE SEQUENCE</scope>
    <source>
        <strain evidence="2">IMI 504893</strain>
    </source>
</reference>
<dbReference type="RefSeq" id="XP_049149613.1">
    <property type="nucleotide sequence ID" value="XM_049292467.1"/>
</dbReference>
<dbReference type="KEGG" id="clup:CLUP02_13529"/>
<feature type="transmembrane region" description="Helical" evidence="1">
    <location>
        <begin position="86"/>
        <end position="106"/>
    </location>
</feature>
<keyword evidence="1" id="KW-1133">Transmembrane helix</keyword>
<dbReference type="Proteomes" id="UP000830671">
    <property type="component" value="Chromosome 7"/>
</dbReference>
<evidence type="ECO:0000256" key="1">
    <source>
        <dbReference type="SAM" id="Phobius"/>
    </source>
</evidence>
<dbReference type="AlphaFoldDB" id="A0A9Q8T4A2"/>
<dbReference type="GeneID" id="73347477"/>
<gene>
    <name evidence="2" type="ORF">CLUP02_13529</name>
</gene>
<evidence type="ECO:0000313" key="2">
    <source>
        <dbReference type="EMBL" id="UQC88007.1"/>
    </source>
</evidence>
<evidence type="ECO:0000313" key="3">
    <source>
        <dbReference type="Proteomes" id="UP000830671"/>
    </source>
</evidence>
<feature type="transmembrane region" description="Helical" evidence="1">
    <location>
        <begin position="113"/>
        <end position="134"/>
    </location>
</feature>
<dbReference type="EMBL" id="CP019479">
    <property type="protein sequence ID" value="UQC88007.1"/>
    <property type="molecule type" value="Genomic_DNA"/>
</dbReference>
<organism evidence="2 3">
    <name type="scientific">Colletotrichum lupini</name>
    <dbReference type="NCBI Taxonomy" id="145971"/>
    <lineage>
        <taxon>Eukaryota</taxon>
        <taxon>Fungi</taxon>
        <taxon>Dikarya</taxon>
        <taxon>Ascomycota</taxon>
        <taxon>Pezizomycotina</taxon>
        <taxon>Sordariomycetes</taxon>
        <taxon>Hypocreomycetidae</taxon>
        <taxon>Glomerellales</taxon>
        <taxon>Glomerellaceae</taxon>
        <taxon>Colletotrichum</taxon>
        <taxon>Colletotrichum acutatum species complex</taxon>
    </lineage>
</organism>
<sequence length="375" mass="42539">MTYKILHRKWLLRKWMWTLMPLELAGLVPLLVLFGIAQPDLYRTKLWEVGHAYGFNSNPKMILYAYANYEPYPKVPFVWTRTLTDFNVAISVITLFLLLTKLVAFIMKFWFPLLAAGINVAMVALYTVSVYGQMGPDHADPRYPSSIAWYVAKSCDYARPFSAYKSCQLAKGTFAVTVYMLALYLANLGIALYVLWPNAGDKVDGDEDDDGRGSSDGSSPVDYAKEGREWEMRDWHAKGGPASPRVGVVPYTPRTQAFHTLDRKLPLRQQTSLLLHSLQSQEAPAHTFESKKENPTLDFEITRLWANQVNSIKSRKSLCQILMHSVQSTRSVCFLVTPRTLPSKPTPFRNLPSNDTFAAPRLDSDLFHVKRLGSF</sequence>
<keyword evidence="3" id="KW-1185">Reference proteome</keyword>
<protein>
    <submittedName>
        <fullName evidence="2">Uncharacterized protein</fullName>
    </submittedName>
</protein>
<keyword evidence="1" id="KW-0472">Membrane</keyword>
<proteinExistence type="predicted"/>
<accession>A0A9Q8T4A2</accession>
<name>A0A9Q8T4A2_9PEZI</name>
<feature type="transmembrane region" description="Helical" evidence="1">
    <location>
        <begin position="174"/>
        <end position="196"/>
    </location>
</feature>